<accession>A0A450YMZ7</accession>
<gene>
    <name evidence="3" type="ORF">BECKSD772D_GA0070982_11395</name>
    <name evidence="2" type="ORF">BECKSD772E_GA0070983_11333</name>
    <name evidence="1" type="ORF">BECKSD772F_GA0070984_11323</name>
</gene>
<evidence type="ECO:0008006" key="4">
    <source>
        <dbReference type="Google" id="ProtNLM"/>
    </source>
</evidence>
<reference evidence="1" key="1">
    <citation type="submission" date="2019-02" db="EMBL/GenBank/DDBJ databases">
        <authorList>
            <person name="Gruber-Vodicka R. H."/>
            <person name="Seah K. B. B."/>
        </authorList>
    </citation>
    <scope>NUCLEOTIDE SEQUENCE</scope>
    <source>
        <strain evidence="3">BECK_S127</strain>
        <strain evidence="2">BECK_S1320</strain>
        <strain evidence="1">BECK_S1321</strain>
    </source>
</reference>
<evidence type="ECO:0000313" key="3">
    <source>
        <dbReference type="EMBL" id="VFK80669.1"/>
    </source>
</evidence>
<evidence type="ECO:0000313" key="2">
    <source>
        <dbReference type="EMBL" id="VFK48624.1"/>
    </source>
</evidence>
<protein>
    <recommendedName>
        <fullName evidence="4">Ribbon-helix-helix protein, copG family</fullName>
    </recommendedName>
</protein>
<proteinExistence type="predicted"/>
<dbReference type="EMBL" id="CAADFU010000133">
    <property type="protein sequence ID" value="VFK48624.1"/>
    <property type="molecule type" value="Genomic_DNA"/>
</dbReference>
<organism evidence="1">
    <name type="scientific">Candidatus Kentrum sp. SD</name>
    <dbReference type="NCBI Taxonomy" id="2126332"/>
    <lineage>
        <taxon>Bacteria</taxon>
        <taxon>Pseudomonadati</taxon>
        <taxon>Pseudomonadota</taxon>
        <taxon>Gammaproteobacteria</taxon>
        <taxon>Candidatus Kentrum</taxon>
    </lineage>
</organism>
<sequence>MNTTLAIRADDTPSILLGEADKRDGRDRSDITRKAIRRKSRIIRFRNPREQAMPFAAAAQ</sequence>
<dbReference type="AlphaFoldDB" id="A0A450YMZ7"/>
<dbReference type="EMBL" id="CAADFR010000132">
    <property type="protein sequence ID" value="VFK42917.1"/>
    <property type="molecule type" value="Genomic_DNA"/>
</dbReference>
<dbReference type="EMBL" id="CAADHB010000139">
    <property type="protein sequence ID" value="VFK80669.1"/>
    <property type="molecule type" value="Genomic_DNA"/>
</dbReference>
<evidence type="ECO:0000313" key="1">
    <source>
        <dbReference type="EMBL" id="VFK42917.1"/>
    </source>
</evidence>
<name>A0A450YMZ7_9GAMM</name>